<reference evidence="16" key="1">
    <citation type="journal article" date="2021" name="Proc. Natl. Acad. Sci. U.S.A.">
        <title>Three genomes in the algal genus Volvox reveal the fate of a haploid sex-determining region after a transition to homothallism.</title>
        <authorList>
            <person name="Yamamoto K."/>
            <person name="Hamaji T."/>
            <person name="Kawai-Toyooka H."/>
            <person name="Matsuzaki R."/>
            <person name="Takahashi F."/>
            <person name="Nishimura Y."/>
            <person name="Kawachi M."/>
            <person name="Noguchi H."/>
            <person name="Minakuchi Y."/>
            <person name="Umen J.G."/>
            <person name="Toyoda A."/>
            <person name="Nozaki H."/>
        </authorList>
    </citation>
    <scope>NUCLEOTIDE SEQUENCE</scope>
    <source>
        <strain evidence="16">NIES-3785</strain>
        <strain evidence="15">NIES-3786</strain>
    </source>
</reference>
<feature type="region of interest" description="Disordered" evidence="11">
    <location>
        <begin position="188"/>
        <end position="212"/>
    </location>
</feature>
<evidence type="ECO:0000259" key="14">
    <source>
        <dbReference type="Pfam" id="PF23726"/>
    </source>
</evidence>
<evidence type="ECO:0000256" key="2">
    <source>
        <dbReference type="ARBA" id="ARBA00004496"/>
    </source>
</evidence>
<dbReference type="InterPro" id="IPR058543">
    <property type="entry name" value="Beta-prop_RSE1/DDB1/CPSF1_2nd"/>
</dbReference>
<evidence type="ECO:0000256" key="6">
    <source>
        <dbReference type="ARBA" id="ARBA00022490"/>
    </source>
</evidence>
<keyword evidence="6" id="KW-0963">Cytoplasm</keyword>
<feature type="region of interest" description="Disordered" evidence="11">
    <location>
        <begin position="374"/>
        <end position="398"/>
    </location>
</feature>
<dbReference type="Pfam" id="PF10433">
    <property type="entry name" value="Beta-prop_RSE1_1st"/>
    <property type="match status" value="1"/>
</dbReference>
<keyword evidence="9" id="KW-0234">DNA repair</keyword>
<evidence type="ECO:0000256" key="7">
    <source>
        <dbReference type="ARBA" id="ARBA00022763"/>
    </source>
</evidence>
<evidence type="ECO:0000256" key="5">
    <source>
        <dbReference type="ARBA" id="ARBA00014577"/>
    </source>
</evidence>
<dbReference type="SUPFAM" id="SSF50960">
    <property type="entry name" value="TolB, C-terminal domain"/>
    <property type="match status" value="1"/>
</dbReference>
<evidence type="ECO:0000256" key="1">
    <source>
        <dbReference type="ARBA" id="ARBA00004123"/>
    </source>
</evidence>
<feature type="domain" description="RSE1/DDB1/CPSF1 second beta-propeller" evidence="14">
    <location>
        <begin position="453"/>
        <end position="805"/>
    </location>
</feature>
<dbReference type="Gene3D" id="2.130.10.10">
    <property type="entry name" value="YVTN repeat-like/Quinoprotein amine dehydrogenase"/>
    <property type="match status" value="3"/>
</dbReference>
<dbReference type="GO" id="GO:0005737">
    <property type="term" value="C:cytoplasm"/>
    <property type="evidence" value="ECO:0007669"/>
    <property type="project" value="UniProtKB-SubCell"/>
</dbReference>
<dbReference type="Pfam" id="PF23726">
    <property type="entry name" value="Beta-prop_RSE1_2nd"/>
    <property type="match status" value="1"/>
</dbReference>
<evidence type="ECO:0000256" key="9">
    <source>
        <dbReference type="ARBA" id="ARBA00023204"/>
    </source>
</evidence>
<keyword evidence="7" id="KW-0227">DNA damage</keyword>
<comment type="similarity">
    <text evidence="4">Belongs to the DDB1 family.</text>
</comment>
<evidence type="ECO:0000259" key="12">
    <source>
        <dbReference type="Pfam" id="PF03178"/>
    </source>
</evidence>
<keyword evidence="10" id="KW-0539">Nucleus</keyword>
<evidence type="ECO:0000313" key="17">
    <source>
        <dbReference type="Proteomes" id="UP000722791"/>
    </source>
</evidence>
<evidence type="ECO:0000259" key="13">
    <source>
        <dbReference type="Pfam" id="PF10433"/>
    </source>
</evidence>
<organism evidence="16 17">
    <name type="scientific">Volvox reticuliferus</name>
    <dbReference type="NCBI Taxonomy" id="1737510"/>
    <lineage>
        <taxon>Eukaryota</taxon>
        <taxon>Viridiplantae</taxon>
        <taxon>Chlorophyta</taxon>
        <taxon>core chlorophytes</taxon>
        <taxon>Chlorophyceae</taxon>
        <taxon>CS clade</taxon>
        <taxon>Chlamydomonadales</taxon>
        <taxon>Volvocaceae</taxon>
        <taxon>Volvox</taxon>
    </lineage>
</organism>
<name>A0A8J4D7T3_9CHLO</name>
<dbReference type="SUPFAM" id="SSF50998">
    <property type="entry name" value="Quinoprotein alcohol dehydrogenase-like"/>
    <property type="match status" value="1"/>
</dbReference>
<dbReference type="GO" id="GO:0003677">
    <property type="term" value="F:DNA binding"/>
    <property type="evidence" value="ECO:0007669"/>
    <property type="project" value="UniProtKB-KW"/>
</dbReference>
<evidence type="ECO:0000256" key="11">
    <source>
        <dbReference type="SAM" id="MobiDB-lite"/>
    </source>
</evidence>
<feature type="domain" description="RSE1/DDB1/CPSF1 first beta-propeller" evidence="13">
    <location>
        <begin position="27"/>
        <end position="407"/>
    </location>
</feature>
<evidence type="ECO:0000256" key="10">
    <source>
        <dbReference type="ARBA" id="ARBA00023242"/>
    </source>
</evidence>
<keyword evidence="8" id="KW-0238">DNA-binding</keyword>
<protein>
    <recommendedName>
        <fullName evidence="5">DNA damage-binding protein 1</fullName>
    </recommendedName>
</protein>
<comment type="pathway">
    <text evidence="3">Protein modification; protein ubiquitination.</text>
</comment>
<dbReference type="Gene3D" id="1.10.150.910">
    <property type="match status" value="1"/>
</dbReference>
<evidence type="ECO:0000256" key="8">
    <source>
        <dbReference type="ARBA" id="ARBA00023125"/>
    </source>
</evidence>
<dbReference type="InterPro" id="IPR018846">
    <property type="entry name" value="Beta-prop_RSE1/DDB1/CPSF1_1st"/>
</dbReference>
<dbReference type="PANTHER" id="PTHR10644">
    <property type="entry name" value="DNA REPAIR/RNA PROCESSING CPSF FAMILY"/>
    <property type="match status" value="1"/>
</dbReference>
<dbReference type="Proteomes" id="UP000747110">
    <property type="component" value="Unassembled WGS sequence"/>
</dbReference>
<feature type="domain" description="RSE1/DDB1/CPSF1 C-terminal" evidence="12">
    <location>
        <begin position="1002"/>
        <end position="1202"/>
    </location>
</feature>
<accession>A0A8J4D7T3</accession>
<dbReference type="OrthoDB" id="433457at2759"/>
<evidence type="ECO:0000313" key="18">
    <source>
        <dbReference type="Proteomes" id="UP000747110"/>
    </source>
</evidence>
<comment type="subcellular location">
    <subcellularLocation>
        <location evidence="2">Cytoplasm</location>
    </subcellularLocation>
    <subcellularLocation>
        <location evidence="1">Nucleus</location>
    </subcellularLocation>
</comment>
<dbReference type="Pfam" id="PF03178">
    <property type="entry name" value="CPSF_A"/>
    <property type="match status" value="2"/>
</dbReference>
<dbReference type="InterPro" id="IPR015943">
    <property type="entry name" value="WD40/YVTN_repeat-like_dom_sf"/>
</dbReference>
<dbReference type="GO" id="GO:0005634">
    <property type="term" value="C:nucleus"/>
    <property type="evidence" value="ECO:0007669"/>
    <property type="project" value="UniProtKB-SubCell"/>
</dbReference>
<dbReference type="AlphaFoldDB" id="A0A8J4D7T3"/>
<dbReference type="InterPro" id="IPR050358">
    <property type="entry name" value="RSE1/DDB1/CFT1"/>
</dbReference>
<sequence>MEVDVPGPGAAATGCYNYVVTAHKPSAVTHAVVASFTGPNDVNLITACSTRLEIRTLGPQGLSAVLDVPIYGNICALQAFRPRDIPVDLLFILTEKYKFCVLQYDSAKGQLLTRANGDVADRIGRPAENGQLGVVDPACRLIGLHLYDGMLKVIPMDECSGQLSEAFSLRLEELSVLDMAWLHPQQSGAGAAGGPGGSGAGPSGSGGPSGRPLLCVLHQDPKGARHVKTYEVQLTAKELLDGPWQQQHVDSGGALLIPVPSPLGGVIVVGENVVSYLGGPGGQAPVSAPLRQTIVTAWCQVDPDGSRFLLGDRQGGLQLLVLAHDGGSRVSGLRIEPLGHTCRPSCLAYLDSGLTYVGSRSGDSQLVRISAQPVNQPAPMEDDEESGSGAVPPAPEPPTYVELVDSFPNLAPIVDFVVMDLERQGQGQLVTCSGIDGDGSLRVVRNGIGINRQATVELPGIKGVWSLRSHYGDEYDKYLLLTFVGETRLLALNSEEELDEAELPGFDGAAQTLWCGNLATDHLLQVTSASVRLVDTTTLQLVSEWRPASGFAIHVAAGSPTQVVVATGGGHLVYLEVVRRPEGVVEVVEISNVVLDSEVACVDVSPLVLQQQPAGDDLAIDGSTTNGGDINAERSSLVAVGRWDQTLQLLSVPSLTPLSTTPLGGEVIPRSVLCTALEGVPYCMVGLGDGALHTWRLDPATGGLSDKKRLVLGTKPIMLRTFRTAAAAAGRDGGNGGGSRSGGSNAGGVSVFAASDRPTVVYSSNKKLLYSNLNENDVAFLASFHSAPFPRSLAVASEGALTIGTADDIQKLHVRAVPLGENPRRIAHHEAGRMLGVLTMRLETDGSERGYLRLLDDTTFDVIASYTLAPNEMPCSIAAWSGSTGGVNGESSPSNVCFLVGTAFVVPDEAEPARGRILVLEHVLGAGTGQSTIRLVTEKEVKGSVYNVIPFVKDKILVSVNSKVTVYRWVVRNNGGGGTTAGAAASTGAGGGAGSGGSHVELASECSYSGNILALYLATRGNLIVVGDLMRSVSLLSYNVEQGALEHRAADYNSGWTTAVEALDDDTYTYADNLLNLVVVRRNAESATDEERARLQVVGEFHTGTFINRLRHGSLLMRPPDSEFASLPAPLIFGGTDGRLGIVARLPPALYDMLTKMQSALRTVVRGVGGLSHEAWCAFSNHRHTAEARGFVDGDLIETFLDLGPEDAALVASLMGGSEHSVEELTRKVEDLARALH</sequence>
<evidence type="ECO:0000256" key="4">
    <source>
        <dbReference type="ARBA" id="ARBA00007453"/>
    </source>
</evidence>
<evidence type="ECO:0000313" key="15">
    <source>
        <dbReference type="EMBL" id="GIL77366.1"/>
    </source>
</evidence>
<dbReference type="EMBL" id="BNCP01000010">
    <property type="protein sequence ID" value="GIL77366.1"/>
    <property type="molecule type" value="Genomic_DNA"/>
</dbReference>
<gene>
    <name evidence="15" type="ORF">Vretifemale_6832</name>
    <name evidence="16" type="ORF">Vretimale_2808</name>
</gene>
<evidence type="ECO:0000256" key="3">
    <source>
        <dbReference type="ARBA" id="ARBA00004906"/>
    </source>
</evidence>
<keyword evidence="18" id="KW-1185">Reference proteome</keyword>
<dbReference type="GO" id="GO:0006281">
    <property type="term" value="P:DNA repair"/>
    <property type="evidence" value="ECO:0007669"/>
    <property type="project" value="UniProtKB-KW"/>
</dbReference>
<evidence type="ECO:0000313" key="16">
    <source>
        <dbReference type="EMBL" id="GIL97334.1"/>
    </source>
</evidence>
<feature type="domain" description="RSE1/DDB1/CPSF1 C-terminal" evidence="12">
    <location>
        <begin position="850"/>
        <end position="969"/>
    </location>
</feature>
<dbReference type="InterPro" id="IPR004871">
    <property type="entry name" value="RSE1/DDB1/CPSF1_C"/>
</dbReference>
<comment type="caution">
    <text evidence="16">The sequence shown here is derived from an EMBL/GenBank/DDBJ whole genome shotgun (WGS) entry which is preliminary data.</text>
</comment>
<dbReference type="InterPro" id="IPR011047">
    <property type="entry name" value="Quinoprotein_ADH-like_sf"/>
</dbReference>
<dbReference type="FunFam" id="2.130.10.10:FF:000073">
    <property type="entry name" value="DNA damage-binding protein 1"/>
    <property type="match status" value="1"/>
</dbReference>
<feature type="compositionally biased region" description="Gly residues" evidence="11">
    <location>
        <begin position="190"/>
        <end position="209"/>
    </location>
</feature>
<dbReference type="EMBL" id="BNCQ01000004">
    <property type="protein sequence ID" value="GIL97334.1"/>
    <property type="molecule type" value="Genomic_DNA"/>
</dbReference>
<dbReference type="FunFam" id="2.130.10.10:FF:000592">
    <property type="entry name" value="UV-damaged DNA binding protein"/>
    <property type="match status" value="1"/>
</dbReference>
<proteinExistence type="inferred from homology"/>
<dbReference type="Proteomes" id="UP000722791">
    <property type="component" value="Unassembled WGS sequence"/>
</dbReference>